<evidence type="ECO:0000313" key="1">
    <source>
        <dbReference type="EMBL" id="KAF5357106.1"/>
    </source>
</evidence>
<dbReference type="AlphaFoldDB" id="A0A8H5G2M3"/>
<comment type="caution">
    <text evidence="1">The sequence shown here is derived from an EMBL/GenBank/DDBJ whole genome shotgun (WGS) entry which is preliminary data.</text>
</comment>
<name>A0A8H5G2M3_9AGAR</name>
<dbReference type="EMBL" id="JAACJO010000006">
    <property type="protein sequence ID" value="KAF5357106.1"/>
    <property type="molecule type" value="Genomic_DNA"/>
</dbReference>
<gene>
    <name evidence="1" type="ORF">D9756_006875</name>
</gene>
<reference evidence="1 2" key="1">
    <citation type="journal article" date="2020" name="ISME J.">
        <title>Uncovering the hidden diversity of litter-decomposition mechanisms in mushroom-forming fungi.</title>
        <authorList>
            <person name="Floudas D."/>
            <person name="Bentzer J."/>
            <person name="Ahren D."/>
            <person name="Johansson T."/>
            <person name="Persson P."/>
            <person name="Tunlid A."/>
        </authorList>
    </citation>
    <scope>NUCLEOTIDE SEQUENCE [LARGE SCALE GENOMIC DNA]</scope>
    <source>
        <strain evidence="1 2">CBS 146.42</strain>
    </source>
</reference>
<dbReference type="Proteomes" id="UP000559027">
    <property type="component" value="Unassembled WGS sequence"/>
</dbReference>
<accession>A0A8H5G2M3</accession>
<proteinExistence type="predicted"/>
<keyword evidence="2" id="KW-1185">Reference proteome</keyword>
<evidence type="ECO:0000313" key="2">
    <source>
        <dbReference type="Proteomes" id="UP000559027"/>
    </source>
</evidence>
<protein>
    <submittedName>
        <fullName evidence="1">Uncharacterized protein</fullName>
    </submittedName>
</protein>
<sequence>MTSTSVPTSTDIATTSTLHDVIDRDISRHSYSAQTGKNLNLTLSKHTSTEHSALQESCTDLPNTRPSLLSPLAPDNLDHQSLQQNPLPNPVRYTWLHLVAREVMFLGGLVASYQAKDEMQAKARDRQLQRMVEPERLVDEYKPTLTSPFLITNGPLLHPPPNLLPRPPLLLLISPSCRGHSFGGLWTHPHLSRIDKDLWRFFDLCGEIALARTPPSNTHVSRVADS</sequence>
<organism evidence="1 2">
    <name type="scientific">Leucocoprinus leucothites</name>
    <dbReference type="NCBI Taxonomy" id="201217"/>
    <lineage>
        <taxon>Eukaryota</taxon>
        <taxon>Fungi</taxon>
        <taxon>Dikarya</taxon>
        <taxon>Basidiomycota</taxon>
        <taxon>Agaricomycotina</taxon>
        <taxon>Agaricomycetes</taxon>
        <taxon>Agaricomycetidae</taxon>
        <taxon>Agaricales</taxon>
        <taxon>Agaricineae</taxon>
        <taxon>Agaricaceae</taxon>
        <taxon>Leucocoprinus</taxon>
    </lineage>
</organism>